<reference evidence="2" key="1">
    <citation type="journal article" date="2021" name="Nat. Commun.">
        <title>Genetic determinants of endophytism in the Arabidopsis root mycobiome.</title>
        <authorList>
            <person name="Mesny F."/>
            <person name="Miyauchi S."/>
            <person name="Thiergart T."/>
            <person name="Pickel B."/>
            <person name="Atanasova L."/>
            <person name="Karlsson M."/>
            <person name="Huettel B."/>
            <person name="Barry K.W."/>
            <person name="Haridas S."/>
            <person name="Chen C."/>
            <person name="Bauer D."/>
            <person name="Andreopoulos W."/>
            <person name="Pangilinan J."/>
            <person name="LaButti K."/>
            <person name="Riley R."/>
            <person name="Lipzen A."/>
            <person name="Clum A."/>
            <person name="Drula E."/>
            <person name="Henrissat B."/>
            <person name="Kohler A."/>
            <person name="Grigoriev I.V."/>
            <person name="Martin F.M."/>
            <person name="Hacquard S."/>
        </authorList>
    </citation>
    <scope>NUCLEOTIDE SEQUENCE</scope>
    <source>
        <strain evidence="2">MPI-CAGE-CH-0243</strain>
    </source>
</reference>
<proteinExistence type="predicted"/>
<keyword evidence="1" id="KW-0812">Transmembrane</keyword>
<evidence type="ECO:0000256" key="1">
    <source>
        <dbReference type="SAM" id="Phobius"/>
    </source>
</evidence>
<accession>A0A9P9E9A1</accession>
<feature type="transmembrane region" description="Helical" evidence="1">
    <location>
        <begin position="49"/>
        <end position="67"/>
    </location>
</feature>
<name>A0A9P9E9A1_9PLEO</name>
<keyword evidence="1" id="KW-1133">Transmembrane helix</keyword>
<keyword evidence="3" id="KW-1185">Reference proteome</keyword>
<feature type="transmembrane region" description="Helical" evidence="1">
    <location>
        <begin position="418"/>
        <end position="440"/>
    </location>
</feature>
<organism evidence="2 3">
    <name type="scientific">Dendryphion nanum</name>
    <dbReference type="NCBI Taxonomy" id="256645"/>
    <lineage>
        <taxon>Eukaryota</taxon>
        <taxon>Fungi</taxon>
        <taxon>Dikarya</taxon>
        <taxon>Ascomycota</taxon>
        <taxon>Pezizomycotina</taxon>
        <taxon>Dothideomycetes</taxon>
        <taxon>Pleosporomycetidae</taxon>
        <taxon>Pleosporales</taxon>
        <taxon>Torulaceae</taxon>
        <taxon>Dendryphion</taxon>
    </lineage>
</organism>
<comment type="caution">
    <text evidence="2">The sequence shown here is derived from an EMBL/GenBank/DDBJ whole genome shotgun (WGS) entry which is preliminary data.</text>
</comment>
<dbReference type="PANTHER" id="PTHR35041">
    <property type="entry name" value="MEDIATOR OF RNA POLYMERASE II TRANSCRIPTION SUBUNIT 1"/>
    <property type="match status" value="1"/>
</dbReference>
<sequence length="499" mass="54775">MSIGVAFSQRVWQTLRSKPLTIGAIDALFALRSEATSFFNGEMISQAKIASLVAIVFWSLALVPILVSGSISVTNTVHIQTRAGVDVQTLNFSRPLTDVQYNGTTPLFTLPLANILGSGAAPEQYTKPSSPATSFVSNTLYGKRIIDAPSPCGANCSFTQSFTGPAYKCDDIDFARNNTVGNPFCVKSGFGNGDCGGYFDPVTSGSPFVANWYMARNSSGNAWWDGKLWVLYQYLLPQYRGTNSLGTNSTPVPDAAWERHAFMCQSYNATYSIKRTYQNFQQTVDGKVSYLNPIDYKGVRYGFNKVDTLNYPAWVIHQTLYSLLNGSIMPSGRLVETDDTSLAMSGLVQDLPFPLQSNSVYRSSMSQKPVQFLREAIQQLHFNVTVGLLSLAPQLLYSQNGTIDVETRNSENVWSYDWHVLVGTYGAAALFDLVAVIIAVRAMARNGGCSGIGFARTIATTNNNRVLDTVAYTWEHGMDPVPEDVKKMRISFRATGRES</sequence>
<evidence type="ECO:0000313" key="2">
    <source>
        <dbReference type="EMBL" id="KAH7134949.1"/>
    </source>
</evidence>
<keyword evidence="1" id="KW-0472">Membrane</keyword>
<dbReference type="AlphaFoldDB" id="A0A9P9E9A1"/>
<evidence type="ECO:0000313" key="3">
    <source>
        <dbReference type="Proteomes" id="UP000700596"/>
    </source>
</evidence>
<dbReference type="PANTHER" id="PTHR35041:SF6">
    <property type="entry name" value="FORMYLMETHIONINE DEFORMYLASE-LIKE PROTEIN-RELATED"/>
    <property type="match status" value="1"/>
</dbReference>
<dbReference type="EMBL" id="JAGMWT010000002">
    <property type="protein sequence ID" value="KAH7134949.1"/>
    <property type="molecule type" value="Genomic_DNA"/>
</dbReference>
<dbReference type="Proteomes" id="UP000700596">
    <property type="component" value="Unassembled WGS sequence"/>
</dbReference>
<dbReference type="OrthoDB" id="5322539at2759"/>
<protein>
    <submittedName>
        <fullName evidence="2">Uncharacterized protein</fullName>
    </submittedName>
</protein>
<gene>
    <name evidence="2" type="ORF">B0J11DRAFT_595781</name>
</gene>